<keyword evidence="1" id="KW-0472">Membrane</keyword>
<sequence>MKKQPRKGFIRLRAIVSFIAMGLMVAGIGMEQDLRSLISDVEQSNVQTTLDPGKEA</sequence>
<protein>
    <submittedName>
        <fullName evidence="2">Uncharacterized protein</fullName>
    </submittedName>
</protein>
<dbReference type="Proteomes" id="UP001199916">
    <property type="component" value="Unassembled WGS sequence"/>
</dbReference>
<accession>A0ABS8YFB5</accession>
<proteinExistence type="predicted"/>
<keyword evidence="1" id="KW-1133">Transmembrane helix</keyword>
<dbReference type="EMBL" id="JAJNBZ010000004">
    <property type="protein sequence ID" value="MCE5169210.1"/>
    <property type="molecule type" value="Genomic_DNA"/>
</dbReference>
<evidence type="ECO:0000313" key="2">
    <source>
        <dbReference type="EMBL" id="MCE5169210.1"/>
    </source>
</evidence>
<keyword evidence="1" id="KW-0812">Transmembrane</keyword>
<organism evidence="2 3">
    <name type="scientific">Paenibacillus profundus</name>
    <dbReference type="NCBI Taxonomy" id="1173085"/>
    <lineage>
        <taxon>Bacteria</taxon>
        <taxon>Bacillati</taxon>
        <taxon>Bacillota</taxon>
        <taxon>Bacilli</taxon>
        <taxon>Bacillales</taxon>
        <taxon>Paenibacillaceae</taxon>
        <taxon>Paenibacillus</taxon>
    </lineage>
</organism>
<comment type="caution">
    <text evidence="2">The sequence shown here is derived from an EMBL/GenBank/DDBJ whole genome shotgun (WGS) entry which is preliminary data.</text>
</comment>
<name>A0ABS8YFB5_9BACL</name>
<gene>
    <name evidence="2" type="ORF">LQV63_07795</name>
</gene>
<evidence type="ECO:0000313" key="3">
    <source>
        <dbReference type="Proteomes" id="UP001199916"/>
    </source>
</evidence>
<evidence type="ECO:0000256" key="1">
    <source>
        <dbReference type="SAM" id="Phobius"/>
    </source>
</evidence>
<feature type="transmembrane region" description="Helical" evidence="1">
    <location>
        <begin position="12"/>
        <end position="30"/>
    </location>
</feature>
<reference evidence="2 3" key="1">
    <citation type="submission" date="2021-11" db="EMBL/GenBank/DDBJ databases">
        <title>Draft genome sequence of Paenibacillus profundus YoMME, a new Gram-positive bacteria with exoelectrogenic properties.</title>
        <authorList>
            <person name="Hubenova Y."/>
            <person name="Hubenova E."/>
            <person name="Manasiev Y."/>
            <person name="Peykov S."/>
            <person name="Mitov M."/>
        </authorList>
    </citation>
    <scope>NUCLEOTIDE SEQUENCE [LARGE SCALE GENOMIC DNA]</scope>
    <source>
        <strain evidence="2 3">YoMME</strain>
    </source>
</reference>
<keyword evidence="3" id="KW-1185">Reference proteome</keyword>
<dbReference type="RefSeq" id="WP_019420944.1">
    <property type="nucleotide sequence ID" value="NZ_JAJNBZ010000004.1"/>
</dbReference>